<accession>A0ABT9I9B3</accession>
<dbReference type="Pfam" id="PF02467">
    <property type="entry name" value="Whib"/>
    <property type="match status" value="1"/>
</dbReference>
<comment type="caution">
    <text evidence="2">The sequence shown here is derived from an EMBL/GenBank/DDBJ whole genome shotgun (WGS) entry which is preliminary data.</text>
</comment>
<evidence type="ECO:0000313" key="2">
    <source>
        <dbReference type="EMBL" id="MDP5182162.1"/>
    </source>
</evidence>
<evidence type="ECO:0000259" key="1">
    <source>
        <dbReference type="PROSITE" id="PS51674"/>
    </source>
</evidence>
<sequence length="81" mass="8848">MKPACATSVLPAETWDADVLREGRKAKAARIATAKAVCDTCPIRRPCGQLADDRRDIGVWGGTYRGWNPARLPRMTHDIAA</sequence>
<dbReference type="RefSeq" id="WP_305998864.1">
    <property type="nucleotide sequence ID" value="NZ_JASNFN010000004.1"/>
</dbReference>
<dbReference type="PROSITE" id="PS51674">
    <property type="entry name" value="4FE4S_WBL"/>
    <property type="match status" value="1"/>
</dbReference>
<dbReference type="EMBL" id="JASNFN010000004">
    <property type="protein sequence ID" value="MDP5182162.1"/>
    <property type="molecule type" value="Genomic_DNA"/>
</dbReference>
<proteinExistence type="predicted"/>
<organism evidence="2 3">
    <name type="scientific">Blastococcus carthaginiensis</name>
    <dbReference type="NCBI Taxonomy" id="3050034"/>
    <lineage>
        <taxon>Bacteria</taxon>
        <taxon>Bacillati</taxon>
        <taxon>Actinomycetota</taxon>
        <taxon>Actinomycetes</taxon>
        <taxon>Geodermatophilales</taxon>
        <taxon>Geodermatophilaceae</taxon>
        <taxon>Blastococcus</taxon>
    </lineage>
</organism>
<keyword evidence="3" id="KW-1185">Reference proteome</keyword>
<name>A0ABT9I9B3_9ACTN</name>
<feature type="domain" description="4Fe-4S Wbl-type" evidence="1">
    <location>
        <begin position="4"/>
        <end position="70"/>
    </location>
</feature>
<dbReference type="Proteomes" id="UP001233673">
    <property type="component" value="Unassembled WGS sequence"/>
</dbReference>
<dbReference type="InterPro" id="IPR034768">
    <property type="entry name" value="4FE4S_WBL"/>
</dbReference>
<protein>
    <submittedName>
        <fullName evidence="2">WhiB family transcriptional regulator</fullName>
    </submittedName>
</protein>
<gene>
    <name evidence="2" type="ORF">QOZ88_05895</name>
</gene>
<evidence type="ECO:0000313" key="3">
    <source>
        <dbReference type="Proteomes" id="UP001233673"/>
    </source>
</evidence>
<reference evidence="3" key="1">
    <citation type="submission" date="2023-05" db="EMBL/GenBank/DDBJ databases">
        <title>Draft genome of Pseudofrankia sp. BMG5.37.</title>
        <authorList>
            <person name="Gtari M."/>
            <person name="Ghodhbane F."/>
            <person name="Sbissi I."/>
        </authorList>
    </citation>
    <scope>NUCLEOTIDE SEQUENCE [LARGE SCALE GENOMIC DNA]</scope>
    <source>
        <strain evidence="3">BMG 814</strain>
    </source>
</reference>